<dbReference type="Pfam" id="PF03777">
    <property type="entry name" value="ChpA-C"/>
    <property type="match status" value="1"/>
</dbReference>
<feature type="domain" description="Chaplin" evidence="9">
    <location>
        <begin position="38"/>
        <end position="78"/>
    </location>
</feature>
<evidence type="ECO:0000256" key="2">
    <source>
        <dbReference type="ARBA" id="ARBA00022512"/>
    </source>
</evidence>
<evidence type="ECO:0000313" key="11">
    <source>
        <dbReference type="Proteomes" id="UP000766698"/>
    </source>
</evidence>
<dbReference type="Proteomes" id="UP000766698">
    <property type="component" value="Unassembled WGS sequence"/>
</dbReference>
<gene>
    <name evidence="10" type="ORF">GL263_10685</name>
</gene>
<evidence type="ECO:0000256" key="1">
    <source>
        <dbReference type="ARBA" id="ARBA00004191"/>
    </source>
</evidence>
<evidence type="ECO:0000256" key="6">
    <source>
        <dbReference type="ARBA" id="ARBA00023087"/>
    </source>
</evidence>
<dbReference type="RefSeq" id="WP_182855380.1">
    <property type="nucleotide sequence ID" value="NZ_WMLF01000118.1"/>
</dbReference>
<keyword evidence="4 8" id="KW-0732">Signal</keyword>
<evidence type="ECO:0000256" key="3">
    <source>
        <dbReference type="ARBA" id="ARBA00022525"/>
    </source>
</evidence>
<comment type="caution">
    <text evidence="10">The sequence shown here is derived from an EMBL/GenBank/DDBJ whole genome shotgun (WGS) entry which is preliminary data.</text>
</comment>
<organism evidence="10 11">
    <name type="scientific">Streptomyces durbertensis</name>
    <dbReference type="NCBI Taxonomy" id="2448886"/>
    <lineage>
        <taxon>Bacteria</taxon>
        <taxon>Bacillati</taxon>
        <taxon>Actinomycetota</taxon>
        <taxon>Actinomycetes</taxon>
        <taxon>Kitasatosporales</taxon>
        <taxon>Streptomycetaceae</taxon>
        <taxon>Streptomyces</taxon>
    </lineage>
</organism>
<sequence>MKRLVKATMAAAAGCALVLGGASAAQADAFAHGVAVGSPGVLSGNVIQVPIHVPINICGNSVNLGGALNPAIGNVCVNH</sequence>
<evidence type="ECO:0000256" key="7">
    <source>
        <dbReference type="PROSITE-ProRule" id="PRU01232"/>
    </source>
</evidence>
<evidence type="ECO:0000313" key="10">
    <source>
        <dbReference type="EMBL" id="MBB1244020.1"/>
    </source>
</evidence>
<name>A0ABR6EGD2_9ACTN</name>
<keyword evidence="5" id="KW-0130">Cell adhesion</keyword>
<keyword evidence="11" id="KW-1185">Reference proteome</keyword>
<accession>A0ABR6EGD2</accession>
<proteinExistence type="predicted"/>
<feature type="chain" id="PRO_5046307254" evidence="8">
    <location>
        <begin position="28"/>
        <end position="79"/>
    </location>
</feature>
<dbReference type="PROSITE" id="PS51884">
    <property type="entry name" value="CHAPLIN"/>
    <property type="match status" value="1"/>
</dbReference>
<dbReference type="EMBL" id="WMLF01000118">
    <property type="protein sequence ID" value="MBB1244020.1"/>
    <property type="molecule type" value="Genomic_DNA"/>
</dbReference>
<evidence type="ECO:0000256" key="5">
    <source>
        <dbReference type="ARBA" id="ARBA00022889"/>
    </source>
</evidence>
<evidence type="ECO:0000259" key="9">
    <source>
        <dbReference type="PROSITE" id="PS51884"/>
    </source>
</evidence>
<evidence type="ECO:0000256" key="8">
    <source>
        <dbReference type="SAM" id="SignalP"/>
    </source>
</evidence>
<evidence type="ECO:0000256" key="4">
    <source>
        <dbReference type="ARBA" id="ARBA00022729"/>
    </source>
</evidence>
<reference evidence="11" key="1">
    <citation type="journal article" date="2020" name="Syst. Appl. Microbiol.">
        <title>Streptomyces alkaliterrae sp. nov., isolated from an alkaline soil, and emended descriptions of Streptomyces alkaliphilus, Streptomyces calidiresistens and Streptomyces durbertensis.</title>
        <authorList>
            <person name="Swiecimska M."/>
            <person name="Golinska P."/>
            <person name="Nouioui I."/>
            <person name="Wypij M."/>
            <person name="Rai M."/>
            <person name="Sangal V."/>
            <person name="Goodfellow M."/>
        </authorList>
    </citation>
    <scope>NUCLEOTIDE SEQUENCE [LARGE SCALE GENOMIC DNA]</scope>
    <source>
        <strain evidence="11">DSM 104538</strain>
    </source>
</reference>
<protein>
    <submittedName>
        <fullName evidence="10">Chaplin</fullName>
    </submittedName>
</protein>
<keyword evidence="6 7" id="KW-0034">Amyloid</keyword>
<keyword evidence="2" id="KW-0134">Cell wall</keyword>
<keyword evidence="3" id="KW-0964">Secreted</keyword>
<comment type="subcellular location">
    <subcellularLocation>
        <location evidence="1">Secreted</location>
        <location evidence="1">Cell wall</location>
    </subcellularLocation>
</comment>
<feature type="signal peptide" evidence="8">
    <location>
        <begin position="1"/>
        <end position="27"/>
    </location>
</feature>
<dbReference type="InterPro" id="IPR005528">
    <property type="entry name" value="ChpA-H"/>
</dbReference>